<evidence type="ECO:0000256" key="1">
    <source>
        <dbReference type="SAM" id="SignalP"/>
    </source>
</evidence>
<sequence>MTKRTSRRAAARTSFCLLAAFVLSCATNGSDKVLALALPEPLPPGFIYGDNYADDAESLMLLSRLKQLAEQKHHVDEQIEREIADEREITDEQIEIQAMLEAKAREREIAAQPHPPDYSPVEEPEPEALPIPAAMIHHEQHPGKRHGTNAVSYMSLCHFKICNMGRKRQSK</sequence>
<feature type="chain" id="PRO_5043729892" description="Secreted protein" evidence="1">
    <location>
        <begin position="27"/>
        <end position="171"/>
    </location>
</feature>
<dbReference type="AlphaFoldDB" id="A0AAV2NF82"/>
<dbReference type="PROSITE" id="PS51257">
    <property type="entry name" value="PROKAR_LIPOPROTEIN"/>
    <property type="match status" value="1"/>
</dbReference>
<gene>
    <name evidence="2" type="ORF">LPLAT_LOCUS4313</name>
</gene>
<dbReference type="Proteomes" id="UP001497644">
    <property type="component" value="Chromosome 14"/>
</dbReference>
<keyword evidence="3" id="KW-1185">Reference proteome</keyword>
<protein>
    <recommendedName>
        <fullName evidence="4">Secreted protein</fullName>
    </recommendedName>
</protein>
<evidence type="ECO:0000313" key="3">
    <source>
        <dbReference type="Proteomes" id="UP001497644"/>
    </source>
</evidence>
<name>A0AAV2NF82_9HYME</name>
<dbReference type="EMBL" id="OZ034837">
    <property type="protein sequence ID" value="CAL1678469.1"/>
    <property type="molecule type" value="Genomic_DNA"/>
</dbReference>
<evidence type="ECO:0000313" key="2">
    <source>
        <dbReference type="EMBL" id="CAL1678469.1"/>
    </source>
</evidence>
<proteinExistence type="predicted"/>
<evidence type="ECO:0008006" key="4">
    <source>
        <dbReference type="Google" id="ProtNLM"/>
    </source>
</evidence>
<accession>A0AAV2NF82</accession>
<organism evidence="2 3">
    <name type="scientific">Lasius platythorax</name>
    <dbReference type="NCBI Taxonomy" id="488582"/>
    <lineage>
        <taxon>Eukaryota</taxon>
        <taxon>Metazoa</taxon>
        <taxon>Ecdysozoa</taxon>
        <taxon>Arthropoda</taxon>
        <taxon>Hexapoda</taxon>
        <taxon>Insecta</taxon>
        <taxon>Pterygota</taxon>
        <taxon>Neoptera</taxon>
        <taxon>Endopterygota</taxon>
        <taxon>Hymenoptera</taxon>
        <taxon>Apocrita</taxon>
        <taxon>Aculeata</taxon>
        <taxon>Formicoidea</taxon>
        <taxon>Formicidae</taxon>
        <taxon>Formicinae</taxon>
        <taxon>Lasius</taxon>
        <taxon>Lasius</taxon>
    </lineage>
</organism>
<feature type="signal peptide" evidence="1">
    <location>
        <begin position="1"/>
        <end position="26"/>
    </location>
</feature>
<reference evidence="2" key="1">
    <citation type="submission" date="2024-04" db="EMBL/GenBank/DDBJ databases">
        <authorList>
            <consortium name="Molecular Ecology Group"/>
        </authorList>
    </citation>
    <scope>NUCLEOTIDE SEQUENCE</scope>
</reference>
<keyword evidence="1" id="KW-0732">Signal</keyword>